<evidence type="ECO:0000313" key="5">
    <source>
        <dbReference type="EMBL" id="CAG7823350.1"/>
    </source>
</evidence>
<protein>
    <recommendedName>
        <fullName evidence="4">Ig-like domain-containing protein</fullName>
    </recommendedName>
</protein>
<organism evidence="5 6">
    <name type="scientific">Allacma fusca</name>
    <dbReference type="NCBI Taxonomy" id="39272"/>
    <lineage>
        <taxon>Eukaryota</taxon>
        <taxon>Metazoa</taxon>
        <taxon>Ecdysozoa</taxon>
        <taxon>Arthropoda</taxon>
        <taxon>Hexapoda</taxon>
        <taxon>Collembola</taxon>
        <taxon>Symphypleona</taxon>
        <taxon>Sminthuridae</taxon>
        <taxon>Allacma</taxon>
    </lineage>
</organism>
<dbReference type="PANTHER" id="PTHR45080:SF8">
    <property type="entry name" value="IG-LIKE DOMAIN-CONTAINING PROTEIN"/>
    <property type="match status" value="1"/>
</dbReference>
<sequence>DKVTVVEKQSKVLQVKAKGNPDKMTYKWTKNGSPVTSFAKGPVLNLTSATQDDKGRYECTATNDVGSTSVSVDLDVQ</sequence>
<dbReference type="PROSITE" id="PS50835">
    <property type="entry name" value="IG_LIKE"/>
    <property type="match status" value="1"/>
</dbReference>
<dbReference type="InterPro" id="IPR007110">
    <property type="entry name" value="Ig-like_dom"/>
</dbReference>
<evidence type="ECO:0000256" key="3">
    <source>
        <dbReference type="ARBA" id="ARBA00023319"/>
    </source>
</evidence>
<dbReference type="InterPro" id="IPR003599">
    <property type="entry name" value="Ig_sub"/>
</dbReference>
<dbReference type="PANTHER" id="PTHR45080">
    <property type="entry name" value="CONTACTIN 5"/>
    <property type="match status" value="1"/>
</dbReference>
<proteinExistence type="predicted"/>
<accession>A0A8J2PVN7</accession>
<dbReference type="EMBL" id="CAJVCH010529173">
    <property type="protein sequence ID" value="CAG7823350.1"/>
    <property type="molecule type" value="Genomic_DNA"/>
</dbReference>
<dbReference type="Pfam" id="PF13927">
    <property type="entry name" value="Ig_3"/>
    <property type="match status" value="1"/>
</dbReference>
<dbReference type="AlphaFoldDB" id="A0A8J2PVN7"/>
<evidence type="ECO:0000256" key="1">
    <source>
        <dbReference type="ARBA" id="ARBA00022729"/>
    </source>
</evidence>
<feature type="non-terminal residue" evidence="5">
    <location>
        <position position="1"/>
    </location>
</feature>
<evidence type="ECO:0000313" key="6">
    <source>
        <dbReference type="Proteomes" id="UP000708208"/>
    </source>
</evidence>
<evidence type="ECO:0000256" key="2">
    <source>
        <dbReference type="ARBA" id="ARBA00023157"/>
    </source>
</evidence>
<feature type="non-terminal residue" evidence="5">
    <location>
        <position position="77"/>
    </location>
</feature>
<keyword evidence="3" id="KW-0393">Immunoglobulin domain</keyword>
<name>A0A8J2PVN7_9HEXA</name>
<feature type="domain" description="Ig-like" evidence="4">
    <location>
        <begin position="1"/>
        <end position="75"/>
    </location>
</feature>
<keyword evidence="2" id="KW-1015">Disulfide bond</keyword>
<evidence type="ECO:0000259" key="4">
    <source>
        <dbReference type="PROSITE" id="PS50835"/>
    </source>
</evidence>
<comment type="caution">
    <text evidence="5">The sequence shown here is derived from an EMBL/GenBank/DDBJ whole genome shotgun (WGS) entry which is preliminary data.</text>
</comment>
<keyword evidence="1" id="KW-0732">Signal</keyword>
<dbReference type="SMART" id="SM00408">
    <property type="entry name" value="IGc2"/>
    <property type="match status" value="1"/>
</dbReference>
<gene>
    <name evidence="5" type="ORF">AFUS01_LOCUS33572</name>
</gene>
<dbReference type="InterPro" id="IPR003598">
    <property type="entry name" value="Ig_sub2"/>
</dbReference>
<keyword evidence="6" id="KW-1185">Reference proteome</keyword>
<dbReference type="InterPro" id="IPR050958">
    <property type="entry name" value="Cell_Adh-Cytoskel_Orgn"/>
</dbReference>
<dbReference type="Proteomes" id="UP000708208">
    <property type="component" value="Unassembled WGS sequence"/>
</dbReference>
<reference evidence="5" key="1">
    <citation type="submission" date="2021-06" db="EMBL/GenBank/DDBJ databases">
        <authorList>
            <person name="Hodson N. C."/>
            <person name="Mongue J. A."/>
            <person name="Jaron S. K."/>
        </authorList>
    </citation>
    <scope>NUCLEOTIDE SEQUENCE</scope>
</reference>
<dbReference type="OrthoDB" id="6244967at2759"/>
<dbReference type="GO" id="GO:0007156">
    <property type="term" value="P:homophilic cell adhesion via plasma membrane adhesion molecules"/>
    <property type="evidence" value="ECO:0007669"/>
    <property type="project" value="TreeGrafter"/>
</dbReference>
<dbReference type="SMART" id="SM00409">
    <property type="entry name" value="IG"/>
    <property type="match status" value="1"/>
</dbReference>
<dbReference type="GO" id="GO:0005886">
    <property type="term" value="C:plasma membrane"/>
    <property type="evidence" value="ECO:0007669"/>
    <property type="project" value="TreeGrafter"/>
</dbReference>